<dbReference type="AlphaFoldDB" id="A0AA39WJZ0"/>
<dbReference type="Proteomes" id="UP001175000">
    <property type="component" value="Unassembled WGS sequence"/>
</dbReference>
<reference evidence="2" key="1">
    <citation type="submission" date="2023-06" db="EMBL/GenBank/DDBJ databases">
        <title>Genome-scale phylogeny and comparative genomics of the fungal order Sordariales.</title>
        <authorList>
            <consortium name="Lawrence Berkeley National Laboratory"/>
            <person name="Hensen N."/>
            <person name="Bonometti L."/>
            <person name="Westerberg I."/>
            <person name="Brannstrom I.O."/>
            <person name="Guillou S."/>
            <person name="Cros-Aarteil S."/>
            <person name="Calhoun S."/>
            <person name="Haridas S."/>
            <person name="Kuo A."/>
            <person name="Mondo S."/>
            <person name="Pangilinan J."/>
            <person name="Riley R."/>
            <person name="Labutti K."/>
            <person name="Andreopoulos B."/>
            <person name="Lipzen A."/>
            <person name="Chen C."/>
            <person name="Yanf M."/>
            <person name="Daum C."/>
            <person name="Ng V."/>
            <person name="Clum A."/>
            <person name="Steindorff A."/>
            <person name="Ohm R."/>
            <person name="Martin F."/>
            <person name="Silar P."/>
            <person name="Natvig D."/>
            <person name="Lalanne C."/>
            <person name="Gautier V."/>
            <person name="Ament-Velasquez S.L."/>
            <person name="Kruys A."/>
            <person name="Hutchinson M.I."/>
            <person name="Powell A.J."/>
            <person name="Barry K."/>
            <person name="Miller A.N."/>
            <person name="Grigoriev I.V."/>
            <person name="Debuchy R."/>
            <person name="Gladieux P."/>
            <person name="Thoren M.H."/>
            <person name="Johannesson H."/>
        </authorList>
    </citation>
    <scope>NUCLEOTIDE SEQUENCE</scope>
    <source>
        <strain evidence="2">CBS 606.72</strain>
    </source>
</reference>
<gene>
    <name evidence="2" type="ORF">B0T14DRAFT_568365</name>
</gene>
<accession>A0AA39WJZ0</accession>
<sequence length="296" mass="32628">MRTPIKSSRKPQGAQKYRVVISLLPPSTPGDTNISADSAPWGAMVIFEDITEAHMRKGLSWTTHNFPLLRGTRVPTEEFEPLLEAPIGIMPAAFKGKFTQCWAILEHANRPSAESSWRGCVVLFANEENTLDAGFSLGGLKRQMICGVCVFDDKLQKVFLRDGNSSRDVTRGPLDEEAFRDTWWVWPMESVIPEDLAMPARQRVKAGPTFTSRRAAPAPLKATPPIPLYIISAISELSRRILSRFRLGVQSKPPDVENPQPKIPEDAGAGRREQGEEGAEWEGLVGAGRVAVMLAA</sequence>
<evidence type="ECO:0000313" key="2">
    <source>
        <dbReference type="EMBL" id="KAK0616787.1"/>
    </source>
</evidence>
<keyword evidence="3" id="KW-1185">Reference proteome</keyword>
<comment type="caution">
    <text evidence="2">The sequence shown here is derived from an EMBL/GenBank/DDBJ whole genome shotgun (WGS) entry which is preliminary data.</text>
</comment>
<name>A0AA39WJZ0_9PEZI</name>
<dbReference type="EMBL" id="JAULSU010000005">
    <property type="protein sequence ID" value="KAK0616787.1"/>
    <property type="molecule type" value="Genomic_DNA"/>
</dbReference>
<proteinExistence type="predicted"/>
<evidence type="ECO:0000256" key="1">
    <source>
        <dbReference type="SAM" id="MobiDB-lite"/>
    </source>
</evidence>
<feature type="compositionally biased region" description="Basic and acidic residues" evidence="1">
    <location>
        <begin position="263"/>
        <end position="275"/>
    </location>
</feature>
<feature type="region of interest" description="Disordered" evidence="1">
    <location>
        <begin position="250"/>
        <end position="281"/>
    </location>
</feature>
<evidence type="ECO:0000313" key="3">
    <source>
        <dbReference type="Proteomes" id="UP001175000"/>
    </source>
</evidence>
<organism evidence="2 3">
    <name type="scientific">Immersiella caudata</name>
    <dbReference type="NCBI Taxonomy" id="314043"/>
    <lineage>
        <taxon>Eukaryota</taxon>
        <taxon>Fungi</taxon>
        <taxon>Dikarya</taxon>
        <taxon>Ascomycota</taxon>
        <taxon>Pezizomycotina</taxon>
        <taxon>Sordariomycetes</taxon>
        <taxon>Sordariomycetidae</taxon>
        <taxon>Sordariales</taxon>
        <taxon>Lasiosphaeriaceae</taxon>
        <taxon>Immersiella</taxon>
    </lineage>
</organism>
<protein>
    <submittedName>
        <fullName evidence="2">Uncharacterized protein</fullName>
    </submittedName>
</protein>